<evidence type="ECO:0000256" key="2">
    <source>
        <dbReference type="ARBA" id="ARBA00010992"/>
    </source>
</evidence>
<dbReference type="EMBL" id="JAUJYN010000010">
    <property type="protein sequence ID" value="KAK1261535.1"/>
    <property type="molecule type" value="Genomic_DNA"/>
</dbReference>
<dbReference type="NCBIfam" id="TIGR00879">
    <property type="entry name" value="SP"/>
    <property type="match status" value="1"/>
</dbReference>
<evidence type="ECO:0000256" key="5">
    <source>
        <dbReference type="ARBA" id="ARBA00022692"/>
    </source>
</evidence>
<dbReference type="GO" id="GO:0016020">
    <property type="term" value="C:membrane"/>
    <property type="evidence" value="ECO:0007669"/>
    <property type="project" value="UniProtKB-SubCell"/>
</dbReference>
<dbReference type="InterPro" id="IPR044778">
    <property type="entry name" value="MFS_STP/MST-like_plant"/>
</dbReference>
<feature type="transmembrane region" description="Helical" evidence="10">
    <location>
        <begin position="456"/>
        <end position="476"/>
    </location>
</feature>
<dbReference type="Gene3D" id="1.20.1250.20">
    <property type="entry name" value="MFS general substrate transporter like domains"/>
    <property type="match status" value="1"/>
</dbReference>
<dbReference type="SUPFAM" id="SSF103473">
    <property type="entry name" value="MFS general substrate transporter"/>
    <property type="match status" value="1"/>
</dbReference>
<evidence type="ECO:0000256" key="4">
    <source>
        <dbReference type="ARBA" id="ARBA00022597"/>
    </source>
</evidence>
<feature type="transmembrane region" description="Helical" evidence="10">
    <location>
        <begin position="21"/>
        <end position="39"/>
    </location>
</feature>
<feature type="transmembrane region" description="Helical" evidence="10">
    <location>
        <begin position="352"/>
        <end position="376"/>
    </location>
</feature>
<dbReference type="InterPro" id="IPR020846">
    <property type="entry name" value="MFS_dom"/>
</dbReference>
<keyword evidence="13" id="KW-1185">Reference proteome</keyword>
<dbReference type="PROSITE" id="PS00216">
    <property type="entry name" value="SUGAR_TRANSPORT_1"/>
    <property type="match status" value="1"/>
</dbReference>
<dbReference type="Pfam" id="PF00083">
    <property type="entry name" value="Sugar_tr"/>
    <property type="match status" value="1"/>
</dbReference>
<evidence type="ECO:0000256" key="3">
    <source>
        <dbReference type="ARBA" id="ARBA00022448"/>
    </source>
</evidence>
<keyword evidence="6" id="KW-0769">Symport</keyword>
<dbReference type="InterPro" id="IPR003663">
    <property type="entry name" value="Sugar/inositol_transpt"/>
</dbReference>
<keyword evidence="8 10" id="KW-0472">Membrane</keyword>
<dbReference type="CDD" id="cd17361">
    <property type="entry name" value="MFS_STP"/>
    <property type="match status" value="1"/>
</dbReference>
<feature type="transmembrane region" description="Helical" evidence="10">
    <location>
        <begin position="321"/>
        <end position="345"/>
    </location>
</feature>
<sequence>MAASLSTTTNSGDHYNGRITSFVVLSCVMASMGGVIFGYDIGISGGVTSMGPFLKKFFPDVYARMRADSNVSNYCKFDSQLLTTFTSSLYIAGLVATFFAASVTRAFGRRTSILIGGAAFLSGAALGGAAVDVYMLILGRVLLGVGVGFANQSVPLYLSEMAPPQYRGAFNNGFQFSVGIGALSANLINYGTEKISGGWGWRLSLALAAVPASALALGALFLPETPNSLVQRGREDDLHRATILLRKIRGTPDVGAEIEDLVSACNTSKSSRRPFRDFMRRRYRPQLVMAFAIPFFQQVTGINVIAFYAPLLFRTMGLGESASLMSSIVTGLVGTTSTFLSMLAVDRLGRRTLFIAGGLQMLASQLVIGAVLAARLGDDPRELMGKGWAFAVLVAVCAYVAGFGWSWGPLGWLVPSEIFPLEVRSAGQSVSVAVNFLFTFAVAQTFLAMLCHMKAGIFFFFAGWVAVMTGFVYVLLPETKDVPMERMERVWGEHWFWRRFVEGEESESGGGVDGVIKQ</sequence>
<reference evidence="12" key="1">
    <citation type="journal article" date="2023" name="Nat. Commun.">
        <title>Diploid and tetraploid genomes of Acorus and the evolution of monocots.</title>
        <authorList>
            <person name="Ma L."/>
            <person name="Liu K.W."/>
            <person name="Li Z."/>
            <person name="Hsiao Y.Y."/>
            <person name="Qi Y."/>
            <person name="Fu T."/>
            <person name="Tang G.D."/>
            <person name="Zhang D."/>
            <person name="Sun W.H."/>
            <person name="Liu D.K."/>
            <person name="Li Y."/>
            <person name="Chen G.Z."/>
            <person name="Liu X.D."/>
            <person name="Liao X.Y."/>
            <person name="Jiang Y.T."/>
            <person name="Yu X."/>
            <person name="Hao Y."/>
            <person name="Huang J."/>
            <person name="Zhao X.W."/>
            <person name="Ke S."/>
            <person name="Chen Y.Y."/>
            <person name="Wu W.L."/>
            <person name="Hsu J.L."/>
            <person name="Lin Y.F."/>
            <person name="Huang M.D."/>
            <person name="Li C.Y."/>
            <person name="Huang L."/>
            <person name="Wang Z.W."/>
            <person name="Zhao X."/>
            <person name="Zhong W.Y."/>
            <person name="Peng D.H."/>
            <person name="Ahmad S."/>
            <person name="Lan S."/>
            <person name="Zhang J.S."/>
            <person name="Tsai W.C."/>
            <person name="Van de Peer Y."/>
            <person name="Liu Z.J."/>
        </authorList>
    </citation>
    <scope>NUCLEOTIDE SEQUENCE</scope>
    <source>
        <strain evidence="12">SCP</strain>
    </source>
</reference>
<evidence type="ECO:0000256" key="1">
    <source>
        <dbReference type="ARBA" id="ARBA00004141"/>
    </source>
</evidence>
<dbReference type="GO" id="GO:0015293">
    <property type="term" value="F:symporter activity"/>
    <property type="evidence" value="ECO:0007669"/>
    <property type="project" value="UniProtKB-KW"/>
</dbReference>
<dbReference type="PRINTS" id="PR00171">
    <property type="entry name" value="SUGRTRNSPORT"/>
</dbReference>
<keyword evidence="4" id="KW-0762">Sugar transport</keyword>
<dbReference type="PROSITE" id="PS00217">
    <property type="entry name" value="SUGAR_TRANSPORT_2"/>
    <property type="match status" value="1"/>
</dbReference>
<gene>
    <name evidence="12" type="ORF">QJS04_geneDACA018433</name>
</gene>
<dbReference type="InterPro" id="IPR036259">
    <property type="entry name" value="MFS_trans_sf"/>
</dbReference>
<name>A0AAV9AC75_ACOGR</name>
<evidence type="ECO:0000256" key="9">
    <source>
        <dbReference type="RuleBase" id="RU003346"/>
    </source>
</evidence>
<dbReference type="FunFam" id="1.20.1250.20:FF:000002">
    <property type="entry name" value="Sugar transport protein 13"/>
    <property type="match status" value="1"/>
</dbReference>
<accession>A0AAV9AC75</accession>
<protein>
    <submittedName>
        <fullName evidence="12">Hexose carrier protein HEX6</fullName>
    </submittedName>
</protein>
<feature type="transmembrane region" description="Helical" evidence="10">
    <location>
        <begin position="287"/>
        <end position="309"/>
    </location>
</feature>
<reference evidence="12" key="2">
    <citation type="submission" date="2023-06" db="EMBL/GenBank/DDBJ databases">
        <authorList>
            <person name="Ma L."/>
            <person name="Liu K.-W."/>
            <person name="Li Z."/>
            <person name="Hsiao Y.-Y."/>
            <person name="Qi Y."/>
            <person name="Fu T."/>
            <person name="Tang G."/>
            <person name="Zhang D."/>
            <person name="Sun W.-H."/>
            <person name="Liu D.-K."/>
            <person name="Li Y."/>
            <person name="Chen G.-Z."/>
            <person name="Liu X.-D."/>
            <person name="Liao X.-Y."/>
            <person name="Jiang Y.-T."/>
            <person name="Yu X."/>
            <person name="Hao Y."/>
            <person name="Huang J."/>
            <person name="Zhao X.-W."/>
            <person name="Ke S."/>
            <person name="Chen Y.-Y."/>
            <person name="Wu W.-L."/>
            <person name="Hsu J.-L."/>
            <person name="Lin Y.-F."/>
            <person name="Huang M.-D."/>
            <person name="Li C.-Y."/>
            <person name="Huang L."/>
            <person name="Wang Z.-W."/>
            <person name="Zhao X."/>
            <person name="Zhong W.-Y."/>
            <person name="Peng D.-H."/>
            <person name="Ahmad S."/>
            <person name="Lan S."/>
            <person name="Zhang J.-S."/>
            <person name="Tsai W.-C."/>
            <person name="Van De Peer Y."/>
            <person name="Liu Z.-J."/>
        </authorList>
    </citation>
    <scope>NUCLEOTIDE SEQUENCE</scope>
    <source>
        <strain evidence="12">SCP</strain>
        <tissue evidence="12">Leaves</tissue>
    </source>
</reference>
<dbReference type="InterPro" id="IPR005828">
    <property type="entry name" value="MFS_sugar_transport-like"/>
</dbReference>
<dbReference type="InterPro" id="IPR045262">
    <property type="entry name" value="STP/PLT_plant"/>
</dbReference>
<keyword evidence="7 10" id="KW-1133">Transmembrane helix</keyword>
<evidence type="ECO:0000313" key="13">
    <source>
        <dbReference type="Proteomes" id="UP001179952"/>
    </source>
</evidence>
<feature type="transmembrane region" description="Helical" evidence="10">
    <location>
        <begin position="388"/>
        <end position="408"/>
    </location>
</feature>
<feature type="transmembrane region" description="Helical" evidence="10">
    <location>
        <begin position="429"/>
        <end position="450"/>
    </location>
</feature>
<feature type="transmembrane region" description="Helical" evidence="10">
    <location>
        <begin position="113"/>
        <end position="131"/>
    </location>
</feature>
<dbReference type="GO" id="GO:0015145">
    <property type="term" value="F:monosaccharide transmembrane transporter activity"/>
    <property type="evidence" value="ECO:0007669"/>
    <property type="project" value="InterPro"/>
</dbReference>
<keyword evidence="5 10" id="KW-0812">Transmembrane</keyword>
<dbReference type="PROSITE" id="PS50850">
    <property type="entry name" value="MFS"/>
    <property type="match status" value="1"/>
</dbReference>
<evidence type="ECO:0000256" key="10">
    <source>
        <dbReference type="SAM" id="Phobius"/>
    </source>
</evidence>
<evidence type="ECO:0000256" key="7">
    <source>
        <dbReference type="ARBA" id="ARBA00022989"/>
    </source>
</evidence>
<dbReference type="Proteomes" id="UP001179952">
    <property type="component" value="Unassembled WGS sequence"/>
</dbReference>
<evidence type="ECO:0000313" key="12">
    <source>
        <dbReference type="EMBL" id="KAK1261535.1"/>
    </source>
</evidence>
<comment type="subcellular location">
    <subcellularLocation>
        <location evidence="1">Membrane</location>
        <topology evidence="1">Multi-pass membrane protein</topology>
    </subcellularLocation>
</comment>
<feature type="domain" description="Major facilitator superfamily (MFS) profile" evidence="11">
    <location>
        <begin position="26"/>
        <end position="480"/>
    </location>
</feature>
<proteinExistence type="inferred from homology"/>
<evidence type="ECO:0000259" key="11">
    <source>
        <dbReference type="PROSITE" id="PS50850"/>
    </source>
</evidence>
<organism evidence="12 13">
    <name type="scientific">Acorus gramineus</name>
    <name type="common">Dwarf sweet flag</name>
    <dbReference type="NCBI Taxonomy" id="55184"/>
    <lineage>
        <taxon>Eukaryota</taxon>
        <taxon>Viridiplantae</taxon>
        <taxon>Streptophyta</taxon>
        <taxon>Embryophyta</taxon>
        <taxon>Tracheophyta</taxon>
        <taxon>Spermatophyta</taxon>
        <taxon>Magnoliopsida</taxon>
        <taxon>Liliopsida</taxon>
        <taxon>Acoraceae</taxon>
        <taxon>Acorus</taxon>
    </lineage>
</organism>
<comment type="similarity">
    <text evidence="2 9">Belongs to the major facilitator superfamily. Sugar transporter (TC 2.A.1.1) family.</text>
</comment>
<comment type="caution">
    <text evidence="12">The sequence shown here is derived from an EMBL/GenBank/DDBJ whole genome shotgun (WGS) entry which is preliminary data.</text>
</comment>
<dbReference type="AlphaFoldDB" id="A0AAV9AC75"/>
<dbReference type="PANTHER" id="PTHR23500:SF30">
    <property type="entry name" value="SUGAR TRANSPORT PROTEIN 3"/>
    <property type="match status" value="1"/>
</dbReference>
<dbReference type="PANTHER" id="PTHR23500">
    <property type="entry name" value="SOLUTE CARRIER FAMILY 2, FACILITATED GLUCOSE TRANSPORTER"/>
    <property type="match status" value="1"/>
</dbReference>
<feature type="transmembrane region" description="Helical" evidence="10">
    <location>
        <begin position="200"/>
        <end position="222"/>
    </location>
</feature>
<keyword evidence="3 9" id="KW-0813">Transport</keyword>
<feature type="transmembrane region" description="Helical" evidence="10">
    <location>
        <begin position="81"/>
        <end position="101"/>
    </location>
</feature>
<evidence type="ECO:0000256" key="8">
    <source>
        <dbReference type="ARBA" id="ARBA00023136"/>
    </source>
</evidence>
<evidence type="ECO:0000256" key="6">
    <source>
        <dbReference type="ARBA" id="ARBA00022847"/>
    </source>
</evidence>
<dbReference type="InterPro" id="IPR005829">
    <property type="entry name" value="Sugar_transporter_CS"/>
</dbReference>